<evidence type="ECO:0000313" key="2">
    <source>
        <dbReference type="Proteomes" id="UP000076761"/>
    </source>
</evidence>
<dbReference type="InParanoid" id="A0A165QFR6"/>
<dbReference type="Proteomes" id="UP000076761">
    <property type="component" value="Unassembled WGS sequence"/>
</dbReference>
<sequence>MMGYPSTSSAFYPSCSLLYCLLFQELYLDPKIMTSFQQLLKVATCWSCMKRDRMMRRLTMRLRFQDRRQFRSTLYMQKLSTKCTPSVPTLAYTLPQESNGLTWMETGRMINTRIQGHAELPKRTHLLLGLSVTAGRASTSTLGAVAARAGRRAGP</sequence>
<organism evidence="1 2">
    <name type="scientific">Neolentinus lepideus HHB14362 ss-1</name>
    <dbReference type="NCBI Taxonomy" id="1314782"/>
    <lineage>
        <taxon>Eukaryota</taxon>
        <taxon>Fungi</taxon>
        <taxon>Dikarya</taxon>
        <taxon>Basidiomycota</taxon>
        <taxon>Agaricomycotina</taxon>
        <taxon>Agaricomycetes</taxon>
        <taxon>Gloeophyllales</taxon>
        <taxon>Gloeophyllaceae</taxon>
        <taxon>Neolentinus</taxon>
    </lineage>
</organism>
<evidence type="ECO:0000313" key="1">
    <source>
        <dbReference type="EMBL" id="KZT22374.1"/>
    </source>
</evidence>
<reference evidence="1 2" key="1">
    <citation type="journal article" date="2016" name="Mol. Biol. Evol.">
        <title>Comparative Genomics of Early-Diverging Mushroom-Forming Fungi Provides Insights into the Origins of Lignocellulose Decay Capabilities.</title>
        <authorList>
            <person name="Nagy L.G."/>
            <person name="Riley R."/>
            <person name="Tritt A."/>
            <person name="Adam C."/>
            <person name="Daum C."/>
            <person name="Floudas D."/>
            <person name="Sun H."/>
            <person name="Yadav J.S."/>
            <person name="Pangilinan J."/>
            <person name="Larsson K.H."/>
            <person name="Matsuura K."/>
            <person name="Barry K."/>
            <person name="Labutti K."/>
            <person name="Kuo R."/>
            <person name="Ohm R.A."/>
            <person name="Bhattacharya S.S."/>
            <person name="Shirouzu T."/>
            <person name="Yoshinaga Y."/>
            <person name="Martin F.M."/>
            <person name="Grigoriev I.V."/>
            <person name="Hibbett D.S."/>
        </authorList>
    </citation>
    <scope>NUCLEOTIDE SEQUENCE [LARGE SCALE GENOMIC DNA]</scope>
    <source>
        <strain evidence="1 2">HHB14362 ss-1</strain>
    </source>
</reference>
<gene>
    <name evidence="1" type="ORF">NEOLEDRAFT_657439</name>
</gene>
<protein>
    <submittedName>
        <fullName evidence="1">Uncharacterized protein</fullName>
    </submittedName>
</protein>
<proteinExistence type="predicted"/>
<accession>A0A165QFR6</accession>
<dbReference type="EMBL" id="KV425596">
    <property type="protein sequence ID" value="KZT22374.1"/>
    <property type="molecule type" value="Genomic_DNA"/>
</dbReference>
<keyword evidence="2" id="KW-1185">Reference proteome</keyword>
<dbReference type="AlphaFoldDB" id="A0A165QFR6"/>
<name>A0A165QFR6_9AGAM</name>